<dbReference type="EMBL" id="JAVDQD010000002">
    <property type="protein sequence ID" value="MDR6239490.1"/>
    <property type="molecule type" value="Genomic_DNA"/>
</dbReference>
<dbReference type="Proteomes" id="UP001185092">
    <property type="component" value="Unassembled WGS sequence"/>
</dbReference>
<organism evidence="1 2">
    <name type="scientific">Aureibacter tunicatorum</name>
    <dbReference type="NCBI Taxonomy" id="866807"/>
    <lineage>
        <taxon>Bacteria</taxon>
        <taxon>Pseudomonadati</taxon>
        <taxon>Bacteroidota</taxon>
        <taxon>Cytophagia</taxon>
        <taxon>Cytophagales</taxon>
        <taxon>Persicobacteraceae</taxon>
        <taxon>Aureibacter</taxon>
    </lineage>
</organism>
<reference evidence="1" key="1">
    <citation type="submission" date="2023-07" db="EMBL/GenBank/DDBJ databases">
        <title>Genomic Encyclopedia of Type Strains, Phase IV (KMG-IV): sequencing the most valuable type-strain genomes for metagenomic binning, comparative biology and taxonomic classification.</title>
        <authorList>
            <person name="Goeker M."/>
        </authorList>
    </citation>
    <scope>NUCLEOTIDE SEQUENCE</scope>
    <source>
        <strain evidence="1">DSM 26174</strain>
    </source>
</reference>
<proteinExistence type="predicted"/>
<keyword evidence="2" id="KW-1185">Reference proteome</keyword>
<dbReference type="AlphaFoldDB" id="A0AAE3XP65"/>
<name>A0AAE3XP65_9BACT</name>
<comment type="caution">
    <text evidence="1">The sequence shown here is derived from an EMBL/GenBank/DDBJ whole genome shotgun (WGS) entry which is preliminary data.</text>
</comment>
<protein>
    <submittedName>
        <fullName evidence="1">Uncharacterized protein</fullName>
    </submittedName>
</protein>
<evidence type="ECO:0000313" key="2">
    <source>
        <dbReference type="Proteomes" id="UP001185092"/>
    </source>
</evidence>
<gene>
    <name evidence="1" type="ORF">HNQ88_002527</name>
</gene>
<dbReference type="RefSeq" id="WP_309939156.1">
    <property type="nucleotide sequence ID" value="NZ_AP025305.1"/>
</dbReference>
<accession>A0AAE3XP65</accession>
<evidence type="ECO:0000313" key="1">
    <source>
        <dbReference type="EMBL" id="MDR6239490.1"/>
    </source>
</evidence>
<sequence>MNNAECSNDIEADSNIYKLFEHRIIIASFGDITPHTEKYYTIGKQFGKKGSLYINQILDKSIDQNHLDLNYLSESIELDNGSKKHLQDIFLEFRAEPENKISKMALCYFPRNVIYFINQSNEVLAYIPICFECNRSELFQISSNYKITQRCLPIYKALKNFFYKNGIEYGITRTWILQN</sequence>